<proteinExistence type="predicted"/>
<feature type="domain" description="SseB protein C-terminal" evidence="3">
    <location>
        <begin position="154"/>
        <end position="262"/>
    </location>
</feature>
<keyword evidence="5" id="KW-1185">Reference proteome</keyword>
<dbReference type="InterPro" id="IPR009839">
    <property type="entry name" value="SseB_N"/>
</dbReference>
<comment type="caution">
    <text evidence="4">The sequence shown here is derived from an EMBL/GenBank/DDBJ whole genome shotgun (WGS) entry which is preliminary data.</text>
</comment>
<feature type="region of interest" description="Disordered" evidence="1">
    <location>
        <begin position="1"/>
        <end position="23"/>
    </location>
</feature>
<evidence type="ECO:0000313" key="5">
    <source>
        <dbReference type="Proteomes" id="UP000248631"/>
    </source>
</evidence>
<dbReference type="InterPro" id="IPR027945">
    <property type="entry name" value="SseB_C"/>
</dbReference>
<evidence type="ECO:0000259" key="3">
    <source>
        <dbReference type="Pfam" id="PF14581"/>
    </source>
</evidence>
<evidence type="ECO:0000256" key="1">
    <source>
        <dbReference type="SAM" id="MobiDB-lite"/>
    </source>
</evidence>
<feature type="compositionally biased region" description="Basic and acidic residues" evidence="1">
    <location>
        <begin position="7"/>
        <end position="18"/>
    </location>
</feature>
<accession>A0ABX9C3A8</accession>
<protein>
    <submittedName>
        <fullName evidence="4">Enhanced serine sensitivity protein</fullName>
    </submittedName>
</protein>
<organism evidence="4 5">
    <name type="scientific">Herbaspirillum rubrisubalbicans</name>
    <dbReference type="NCBI Taxonomy" id="80842"/>
    <lineage>
        <taxon>Bacteria</taxon>
        <taxon>Pseudomonadati</taxon>
        <taxon>Pseudomonadota</taxon>
        <taxon>Betaproteobacteria</taxon>
        <taxon>Burkholderiales</taxon>
        <taxon>Oxalobacteraceae</taxon>
        <taxon>Herbaspirillum</taxon>
    </lineage>
</organism>
<evidence type="ECO:0000259" key="2">
    <source>
        <dbReference type="Pfam" id="PF07179"/>
    </source>
</evidence>
<sequence>MVILNNQKEKKTMQKTDPARPLNPLEESLVRAQNDPDARPAFYRLVLDATVFVRGHLPEDGDREKVQIMRWPGEDGSMMLPMFSSMEDLERAFEPGAPCLSMTVRELFRMCGDGRSVFILNPDSPYSKYFVPGEVAHVLQEDNGGTPVARTIGAETTVRLGAPAEPPTVMLEKLSQLFARDDKVKAAYLATMHDPTHDPQPTLVLGIDTPESHMEQVARAVGPVIVQHGRPQEAVDMMRVEPGNGHSVADFMLTELKPFYERQRVGFFKSLFGRAR</sequence>
<dbReference type="Proteomes" id="UP000248631">
    <property type="component" value="Unassembled WGS sequence"/>
</dbReference>
<name>A0ABX9C3A8_9BURK</name>
<evidence type="ECO:0000313" key="4">
    <source>
        <dbReference type="EMBL" id="RAM64710.1"/>
    </source>
</evidence>
<feature type="domain" description="SseB protein N-terminal" evidence="2">
    <location>
        <begin position="25"/>
        <end position="136"/>
    </location>
</feature>
<dbReference type="Pfam" id="PF14581">
    <property type="entry name" value="SseB_C"/>
    <property type="match status" value="1"/>
</dbReference>
<reference evidence="4 5" key="1">
    <citation type="submission" date="2014-12" db="EMBL/GenBank/DDBJ databases">
        <title>Complete genome sequence of Herbaspirillum rubrisubalbicans Os38.</title>
        <authorList>
            <person name="Chen M."/>
            <person name="An Q."/>
        </authorList>
    </citation>
    <scope>NUCLEOTIDE SEQUENCE [LARGE SCALE GENOMIC DNA]</scope>
    <source>
        <strain evidence="4 5">Os38</strain>
    </source>
</reference>
<dbReference type="EMBL" id="JUGD01000012">
    <property type="protein sequence ID" value="RAM64710.1"/>
    <property type="molecule type" value="Genomic_DNA"/>
</dbReference>
<gene>
    <name evidence="4" type="ORF">RB24_10980</name>
</gene>
<dbReference type="Pfam" id="PF07179">
    <property type="entry name" value="SseB"/>
    <property type="match status" value="1"/>
</dbReference>